<evidence type="ECO:0000313" key="1">
    <source>
        <dbReference type="EMBL" id="GFP26334.1"/>
    </source>
</evidence>
<name>A0A6V8P3W5_9ACTN</name>
<accession>A0A6V8P3W5</accession>
<dbReference type="Proteomes" id="UP000543224">
    <property type="component" value="Unassembled WGS sequence"/>
</dbReference>
<gene>
    <name evidence="1" type="ORF">HKBW3S25_01825</name>
</gene>
<dbReference type="AlphaFoldDB" id="A0A6V8P3W5"/>
<proteinExistence type="predicted"/>
<protein>
    <submittedName>
        <fullName evidence="1">Uncharacterized protein</fullName>
    </submittedName>
</protein>
<evidence type="ECO:0000313" key="2">
    <source>
        <dbReference type="Proteomes" id="UP000543224"/>
    </source>
</evidence>
<organism evidence="1 2">
    <name type="scientific">Candidatus Hakubella thermalkaliphila</name>
    <dbReference type="NCBI Taxonomy" id="2754717"/>
    <lineage>
        <taxon>Bacteria</taxon>
        <taxon>Bacillati</taxon>
        <taxon>Actinomycetota</taxon>
        <taxon>Actinomycetota incertae sedis</taxon>
        <taxon>Candidatus Hakubellales</taxon>
        <taxon>Candidatus Hakubellaceae</taxon>
        <taxon>Candidatus Hakubella</taxon>
    </lineage>
</organism>
<feature type="non-terminal residue" evidence="1">
    <location>
        <position position="1"/>
    </location>
</feature>
<sequence length="205" mass="22641">GRKHDADIIAEETIGTAAYNTLDWMRQQTGIGMTAHNVSVSITQLIPIAQAFATTSKPAMLKAAKDIIANVIKNDGIINQSDLLTRRFGYAPLSRTLREKGIDTGFWLLRVIDRYVSQLVVRSKYIEGIEKGFSHKQAMAAADDWGIRTLADRSIGALPTLFGSRFLGPFTQYMLEPVNFVNFLLKDIPASNKTKKALALAVTEL</sequence>
<comment type="caution">
    <text evidence="1">The sequence shown here is derived from an EMBL/GenBank/DDBJ whole genome shotgun (WGS) entry which is preliminary data.</text>
</comment>
<reference evidence="1 2" key="1">
    <citation type="journal article" date="2020" name="Front. Microbiol.">
        <title>Single-cell genomics of novel Actinobacteria with the Wood-Ljungdahl pathway discovered in a serpentinizing system.</title>
        <authorList>
            <person name="Merino N."/>
            <person name="Kawai M."/>
            <person name="Boyd E.S."/>
            <person name="Colman D.R."/>
            <person name="McGlynn S.E."/>
            <person name="Nealson K.H."/>
            <person name="Kurokawa K."/>
            <person name="Hongoh Y."/>
        </authorList>
    </citation>
    <scope>NUCLEOTIDE SEQUENCE [LARGE SCALE GENOMIC DNA]</scope>
    <source>
        <strain evidence="1 2">S25</strain>
    </source>
</reference>
<dbReference type="EMBL" id="BLRX01000529">
    <property type="protein sequence ID" value="GFP26334.1"/>
    <property type="molecule type" value="Genomic_DNA"/>
</dbReference>
<feature type="non-terminal residue" evidence="1">
    <location>
        <position position="205"/>
    </location>
</feature>